<dbReference type="Proteomes" id="UP000245626">
    <property type="component" value="Unassembled WGS sequence"/>
</dbReference>
<evidence type="ECO:0000313" key="1">
    <source>
        <dbReference type="EMBL" id="PWN53611.1"/>
    </source>
</evidence>
<accession>A0ACD0P6K4</accession>
<reference evidence="1 2" key="1">
    <citation type="journal article" date="2018" name="Mol. Biol. Evol.">
        <title>Broad Genomic Sampling Reveals a Smut Pathogenic Ancestry of the Fungal Clade Ustilaginomycotina.</title>
        <authorList>
            <person name="Kijpornyongpan T."/>
            <person name="Mondo S.J."/>
            <person name="Barry K."/>
            <person name="Sandor L."/>
            <person name="Lee J."/>
            <person name="Lipzen A."/>
            <person name="Pangilinan J."/>
            <person name="LaButti K."/>
            <person name="Hainaut M."/>
            <person name="Henrissat B."/>
            <person name="Grigoriev I.V."/>
            <person name="Spatafora J.W."/>
            <person name="Aime M.C."/>
        </authorList>
    </citation>
    <scope>NUCLEOTIDE SEQUENCE [LARGE SCALE GENOMIC DNA]</scope>
    <source>
        <strain evidence="1 2">SA 807</strain>
    </source>
</reference>
<proteinExistence type="predicted"/>
<dbReference type="EMBL" id="KZ819717">
    <property type="protein sequence ID" value="PWN53611.1"/>
    <property type="molecule type" value="Genomic_DNA"/>
</dbReference>
<protein>
    <submittedName>
        <fullName evidence="1">Uncharacterized protein</fullName>
    </submittedName>
</protein>
<keyword evidence="2" id="KW-1185">Reference proteome</keyword>
<sequence>MPSFSLFHESESYGALSPSDSDQSVSSRSSSPSSSSSSLSSSDEDDHSLLEKVTLPQVPDLRFEQSYLATVRSFIHEVDHRDPVQEKISQRKGWETRFSAISEKELVGFSTNEEEEAEQAGEEEKRGQVDEFVVEAGEKNESELWLGDLRIEWGPLLYVTIRDQILSPLVQGALWGVAGIAFAQLKTYLQVRRGVRGATSSARGAGGKSLFDAIGLVPKRRP</sequence>
<name>A0ACD0P6K4_9BASI</name>
<gene>
    <name evidence="1" type="ORF">IE53DRAFT_383865</name>
</gene>
<evidence type="ECO:0000313" key="2">
    <source>
        <dbReference type="Proteomes" id="UP000245626"/>
    </source>
</evidence>
<organism evidence="1 2">
    <name type="scientific">Violaceomyces palustris</name>
    <dbReference type="NCBI Taxonomy" id="1673888"/>
    <lineage>
        <taxon>Eukaryota</taxon>
        <taxon>Fungi</taxon>
        <taxon>Dikarya</taxon>
        <taxon>Basidiomycota</taxon>
        <taxon>Ustilaginomycotina</taxon>
        <taxon>Ustilaginomycetes</taxon>
        <taxon>Violaceomycetales</taxon>
        <taxon>Violaceomycetaceae</taxon>
        <taxon>Violaceomyces</taxon>
    </lineage>
</organism>